<dbReference type="AlphaFoldDB" id="A0A7G1PFB6"/>
<dbReference type="Proteomes" id="UP000516444">
    <property type="component" value="Chromosome"/>
</dbReference>
<sequence>MWRRCDWADGWGRCDACDRCWDGWCDAWCGGWGEAGDVAGVGLAEAGGMLLPSILKKKDRSF</sequence>
<dbReference type="KEGG" id="sgm:GCM10017557_71790"/>
<organism evidence="1 2">
    <name type="scientific">Streptomyces aurantiacus</name>
    <dbReference type="NCBI Taxonomy" id="47760"/>
    <lineage>
        <taxon>Bacteria</taxon>
        <taxon>Bacillati</taxon>
        <taxon>Actinomycetota</taxon>
        <taxon>Actinomycetes</taxon>
        <taxon>Kitasatosporales</taxon>
        <taxon>Streptomycetaceae</taxon>
        <taxon>Streptomyces</taxon>
        <taxon>Streptomyces aurantiacus group</taxon>
    </lineage>
</organism>
<gene>
    <name evidence="1" type="ORF">GCM10017557_71790</name>
</gene>
<keyword evidence="2" id="KW-1185">Reference proteome</keyword>
<dbReference type="EMBL" id="AP023440">
    <property type="protein sequence ID" value="BCL32320.1"/>
    <property type="molecule type" value="Genomic_DNA"/>
</dbReference>
<evidence type="ECO:0000313" key="1">
    <source>
        <dbReference type="EMBL" id="BCL32320.1"/>
    </source>
</evidence>
<evidence type="ECO:0000313" key="2">
    <source>
        <dbReference type="Proteomes" id="UP000516444"/>
    </source>
</evidence>
<accession>A0A7G1PFB6</accession>
<name>A0A7G1PFB6_9ACTN</name>
<reference evidence="1 2" key="1">
    <citation type="journal article" date="2014" name="Int. J. Syst. Evol. Microbiol.">
        <title>Complete genome sequence of Corynebacterium casei LMG S-19264T (=DSM 44701T), isolated from a smear-ripened cheese.</title>
        <authorList>
            <consortium name="US DOE Joint Genome Institute (JGI-PGF)"/>
            <person name="Walter F."/>
            <person name="Albersmeier A."/>
            <person name="Kalinowski J."/>
            <person name="Ruckert C."/>
        </authorList>
    </citation>
    <scope>NUCLEOTIDE SEQUENCE [LARGE SCALE GENOMIC DNA]</scope>
    <source>
        <strain evidence="1 2">JCM 4677</strain>
    </source>
</reference>
<proteinExistence type="predicted"/>
<protein>
    <submittedName>
        <fullName evidence="1">Uncharacterized protein</fullName>
    </submittedName>
</protein>